<proteinExistence type="predicted"/>
<dbReference type="GO" id="GO:0005634">
    <property type="term" value="C:nucleus"/>
    <property type="evidence" value="ECO:0007669"/>
    <property type="project" value="UniProtKB-SubCell"/>
</dbReference>
<dbReference type="AlphaFoldDB" id="A0A6D2HJ56"/>
<dbReference type="GO" id="GO:0000987">
    <property type="term" value="F:cis-regulatory region sequence-specific DNA binding"/>
    <property type="evidence" value="ECO:0007669"/>
    <property type="project" value="InterPro"/>
</dbReference>
<keyword evidence="9" id="KW-1185">Reference proteome</keyword>
<dbReference type="OrthoDB" id="1112379at2759"/>
<dbReference type="SMART" id="SM00432">
    <property type="entry name" value="MADS"/>
    <property type="match status" value="1"/>
</dbReference>
<evidence type="ECO:0000313" key="7">
    <source>
        <dbReference type="EMBL" id="CAA7016148.1"/>
    </source>
</evidence>
<evidence type="ECO:0000256" key="5">
    <source>
        <dbReference type="ARBA" id="ARBA00023242"/>
    </source>
</evidence>
<dbReference type="InterPro" id="IPR002100">
    <property type="entry name" value="TF_MADSbox"/>
</dbReference>
<comment type="subcellular location">
    <subcellularLocation>
        <location evidence="1">Nucleus</location>
    </subcellularLocation>
</comment>
<accession>A0A6D2HJ56</accession>
<dbReference type="CDD" id="cd00266">
    <property type="entry name" value="MADS_SRF_like"/>
    <property type="match status" value="1"/>
</dbReference>
<dbReference type="SUPFAM" id="SSF55455">
    <property type="entry name" value="SRF-like"/>
    <property type="match status" value="1"/>
</dbReference>
<sequence>MTRNKVKLAWVENESSRVISLKKRRLGLVKKARELTILCDVKGCLIIFSPNEVEPTVWPSPEETHDLLDDFFALPEIEKRKRELGLESYLKDKTRKVQEQWRKNHKKNMEQVIDQLMLQLHHGRRFGDLNLNEIYKLLSFSKDKIMLLRRRLDSMEHPPLRDPPMHPFEAQPKEYSNTTKNDVLVIGGGKDDDRSGKNDEAMQRVNIGSVLRGNQSHYLMDKWFVASTDEPLNSRVHQRAGIEDPNPRSYLPYQGSYLPYQGSSSNGNANWEMEPIGLPVMNFSDLLGSVSQPLQHHHNVVNIPIMDMSQPRQYPFNFMSRGLGVKEEGSNINNGDPHFHWSNSNTMTANNGFRQEPPPPDRTSAEEGNVDAALFDINMDWPGINNPHF</sequence>
<dbReference type="Proteomes" id="UP000467841">
    <property type="component" value="Unassembled WGS sequence"/>
</dbReference>
<evidence type="ECO:0000256" key="3">
    <source>
        <dbReference type="ARBA" id="ARBA00023125"/>
    </source>
</evidence>
<dbReference type="PROSITE" id="PS50066">
    <property type="entry name" value="MADS_BOX_2"/>
    <property type="match status" value="1"/>
</dbReference>
<dbReference type="GO" id="GO:0000981">
    <property type="term" value="F:DNA-binding transcription factor activity, RNA polymerase II-specific"/>
    <property type="evidence" value="ECO:0007669"/>
    <property type="project" value="InterPro"/>
</dbReference>
<name>A0A6D2HJ56_9BRAS</name>
<evidence type="ECO:0000313" key="8">
    <source>
        <dbReference type="EMBL" id="CAA7047663.1"/>
    </source>
</evidence>
<dbReference type="EMBL" id="CACVBM020001380">
    <property type="protein sequence ID" value="CAA7047663.1"/>
    <property type="molecule type" value="Genomic_DNA"/>
</dbReference>
<dbReference type="GO" id="GO:0045944">
    <property type="term" value="P:positive regulation of transcription by RNA polymerase II"/>
    <property type="evidence" value="ECO:0007669"/>
    <property type="project" value="InterPro"/>
</dbReference>
<reference evidence="7 9" key="1">
    <citation type="submission" date="2020-01" db="EMBL/GenBank/DDBJ databases">
        <authorList>
            <person name="Mishra B."/>
        </authorList>
    </citation>
    <scope>NUCLEOTIDE SEQUENCE [LARGE SCALE GENOMIC DNA]</scope>
</reference>
<keyword evidence="5" id="KW-0539">Nucleus</keyword>
<evidence type="ECO:0000256" key="1">
    <source>
        <dbReference type="ARBA" id="ARBA00004123"/>
    </source>
</evidence>
<feature type="domain" description="MADS-box" evidence="6">
    <location>
        <begin position="1"/>
        <end position="51"/>
    </location>
</feature>
<evidence type="ECO:0000256" key="4">
    <source>
        <dbReference type="ARBA" id="ARBA00023163"/>
    </source>
</evidence>
<dbReference type="InterPro" id="IPR050142">
    <property type="entry name" value="MADS-box/MEF2_TF"/>
</dbReference>
<evidence type="ECO:0000256" key="2">
    <source>
        <dbReference type="ARBA" id="ARBA00023015"/>
    </source>
</evidence>
<gene>
    <name evidence="7" type="ORF">MERR_LOCUS3383</name>
    <name evidence="8" type="ORF">MERR_LOCUS34898</name>
</gene>
<dbReference type="EMBL" id="CACVBM020000222">
    <property type="protein sequence ID" value="CAA7016148.1"/>
    <property type="molecule type" value="Genomic_DNA"/>
</dbReference>
<dbReference type="Gene3D" id="3.40.1810.10">
    <property type="entry name" value="Transcription factor, MADS-box"/>
    <property type="match status" value="1"/>
</dbReference>
<dbReference type="InterPro" id="IPR033897">
    <property type="entry name" value="SRF-like_MADS-box"/>
</dbReference>
<protein>
    <recommendedName>
        <fullName evidence="6">MADS-box domain-containing protein</fullName>
    </recommendedName>
</protein>
<dbReference type="PANTHER" id="PTHR48019">
    <property type="entry name" value="SERUM RESPONSE FACTOR HOMOLOG"/>
    <property type="match status" value="1"/>
</dbReference>
<evidence type="ECO:0000313" key="9">
    <source>
        <dbReference type="Proteomes" id="UP000467841"/>
    </source>
</evidence>
<dbReference type="InterPro" id="IPR036879">
    <property type="entry name" value="TF_MADSbox_sf"/>
</dbReference>
<keyword evidence="3" id="KW-0238">DNA-binding</keyword>
<evidence type="ECO:0000259" key="6">
    <source>
        <dbReference type="PROSITE" id="PS50066"/>
    </source>
</evidence>
<dbReference type="Pfam" id="PF00319">
    <property type="entry name" value="SRF-TF"/>
    <property type="match status" value="1"/>
</dbReference>
<organism evidence="7 9">
    <name type="scientific">Microthlaspi erraticum</name>
    <dbReference type="NCBI Taxonomy" id="1685480"/>
    <lineage>
        <taxon>Eukaryota</taxon>
        <taxon>Viridiplantae</taxon>
        <taxon>Streptophyta</taxon>
        <taxon>Embryophyta</taxon>
        <taxon>Tracheophyta</taxon>
        <taxon>Spermatophyta</taxon>
        <taxon>Magnoliopsida</taxon>
        <taxon>eudicotyledons</taxon>
        <taxon>Gunneridae</taxon>
        <taxon>Pentapetalae</taxon>
        <taxon>rosids</taxon>
        <taxon>malvids</taxon>
        <taxon>Brassicales</taxon>
        <taxon>Brassicaceae</taxon>
        <taxon>Coluteocarpeae</taxon>
        <taxon>Microthlaspi</taxon>
    </lineage>
</organism>
<dbReference type="GO" id="GO:0046983">
    <property type="term" value="F:protein dimerization activity"/>
    <property type="evidence" value="ECO:0007669"/>
    <property type="project" value="InterPro"/>
</dbReference>
<keyword evidence="4" id="KW-0804">Transcription</keyword>
<keyword evidence="2" id="KW-0805">Transcription regulation</keyword>
<dbReference type="PRINTS" id="PR00404">
    <property type="entry name" value="MADSDOMAIN"/>
</dbReference>